<dbReference type="AlphaFoldDB" id="A0A0D2PRP9"/>
<keyword evidence="3" id="KW-1185">Reference proteome</keyword>
<gene>
    <name evidence="2" type="ORF">HYPSUDRAFT_40890</name>
</gene>
<reference evidence="3" key="1">
    <citation type="submission" date="2014-04" db="EMBL/GenBank/DDBJ databases">
        <title>Evolutionary Origins and Diversification of the Mycorrhizal Mutualists.</title>
        <authorList>
            <consortium name="DOE Joint Genome Institute"/>
            <consortium name="Mycorrhizal Genomics Consortium"/>
            <person name="Kohler A."/>
            <person name="Kuo A."/>
            <person name="Nagy L.G."/>
            <person name="Floudas D."/>
            <person name="Copeland A."/>
            <person name="Barry K.W."/>
            <person name="Cichocki N."/>
            <person name="Veneault-Fourrey C."/>
            <person name="LaButti K."/>
            <person name="Lindquist E.A."/>
            <person name="Lipzen A."/>
            <person name="Lundell T."/>
            <person name="Morin E."/>
            <person name="Murat C."/>
            <person name="Riley R."/>
            <person name="Ohm R."/>
            <person name="Sun H."/>
            <person name="Tunlid A."/>
            <person name="Henrissat B."/>
            <person name="Grigoriev I.V."/>
            <person name="Hibbett D.S."/>
            <person name="Martin F."/>
        </authorList>
    </citation>
    <scope>NUCLEOTIDE SEQUENCE [LARGE SCALE GENOMIC DNA]</scope>
    <source>
        <strain evidence="3">FD-334 SS-4</strain>
    </source>
</reference>
<feature type="compositionally biased region" description="Acidic residues" evidence="1">
    <location>
        <begin position="44"/>
        <end position="54"/>
    </location>
</feature>
<accession>A0A0D2PRP9</accession>
<feature type="region of interest" description="Disordered" evidence="1">
    <location>
        <begin position="39"/>
        <end position="71"/>
    </location>
</feature>
<organism evidence="2 3">
    <name type="scientific">Hypholoma sublateritium (strain FD-334 SS-4)</name>
    <dbReference type="NCBI Taxonomy" id="945553"/>
    <lineage>
        <taxon>Eukaryota</taxon>
        <taxon>Fungi</taxon>
        <taxon>Dikarya</taxon>
        <taxon>Basidiomycota</taxon>
        <taxon>Agaricomycotina</taxon>
        <taxon>Agaricomycetes</taxon>
        <taxon>Agaricomycetidae</taxon>
        <taxon>Agaricales</taxon>
        <taxon>Agaricineae</taxon>
        <taxon>Strophariaceae</taxon>
        <taxon>Hypholoma</taxon>
    </lineage>
</organism>
<name>A0A0D2PRP9_HYPSF</name>
<dbReference type="OrthoDB" id="3268409at2759"/>
<protein>
    <submittedName>
        <fullName evidence="2">Uncharacterized protein</fullName>
    </submittedName>
</protein>
<feature type="compositionally biased region" description="Basic and acidic residues" evidence="1">
    <location>
        <begin position="55"/>
        <end position="71"/>
    </location>
</feature>
<sequence length="155" mass="17707">MAIIEETFHRTLGFFCTLFEKGCRFDPIDDGDEFENIQCNPPIPEDELSDSDSETESKDSPSSRHKSKTEAKKCQGRMIFHTDPTFQYIGVNIASEMILRALFDNNTNVVASYELAAQDRGYGPLQRCIFKASPSAQKQLCRTFHVSLVIQRFLW</sequence>
<proteinExistence type="predicted"/>
<evidence type="ECO:0000313" key="2">
    <source>
        <dbReference type="EMBL" id="KJA22510.1"/>
    </source>
</evidence>
<dbReference type="Proteomes" id="UP000054270">
    <property type="component" value="Unassembled WGS sequence"/>
</dbReference>
<evidence type="ECO:0000256" key="1">
    <source>
        <dbReference type="SAM" id="MobiDB-lite"/>
    </source>
</evidence>
<dbReference type="EMBL" id="KN817549">
    <property type="protein sequence ID" value="KJA22510.1"/>
    <property type="molecule type" value="Genomic_DNA"/>
</dbReference>
<evidence type="ECO:0000313" key="3">
    <source>
        <dbReference type="Proteomes" id="UP000054270"/>
    </source>
</evidence>